<dbReference type="SUPFAM" id="SSF55729">
    <property type="entry name" value="Acyl-CoA N-acyltransferases (Nat)"/>
    <property type="match status" value="1"/>
</dbReference>
<evidence type="ECO:0000259" key="4">
    <source>
        <dbReference type="Pfam" id="PF04376"/>
    </source>
</evidence>
<dbReference type="PIRSF" id="PIRSF037208">
    <property type="entry name" value="ATE_pro_prd"/>
    <property type="match status" value="1"/>
</dbReference>
<sequence>MTEQSLQFGLTPPAACSYLSSQQEQLAVLLSPQPMDASLYQLLIKHNFRRSGDQLYRPHCPSCHACQSLRIPLPDFTPSSSQRRLLSKAARSGWQCQLSKVPDAVAERQQLFALFADYIAFKHPDGVMHPATQEQLDSLLNSKWQPISLLQLYQAGVLQAVMVVDELAGAYSAVYTFFARQAESFSPGKLAILYLLKLAAQQQLDYVYLGYQVDGCRKMAYKQEFLPHQRYFDGGWHSFA</sequence>
<evidence type="ECO:0000256" key="3">
    <source>
        <dbReference type="ARBA" id="ARBA00023315"/>
    </source>
</evidence>
<keyword evidence="2 6" id="KW-0808">Transferase</keyword>
<evidence type="ECO:0000313" key="7">
    <source>
        <dbReference type="Proteomes" id="UP000012046"/>
    </source>
</evidence>
<dbReference type="GO" id="GO:0071596">
    <property type="term" value="P:ubiquitin-dependent protein catabolic process via the N-end rule pathway"/>
    <property type="evidence" value="ECO:0007669"/>
    <property type="project" value="InterPro"/>
</dbReference>
<gene>
    <name evidence="6" type="ORF">AJE_01951</name>
</gene>
<dbReference type="EMBL" id="AHTH01000005">
    <property type="protein sequence ID" value="EHR42001.1"/>
    <property type="molecule type" value="Genomic_DNA"/>
</dbReference>
<dbReference type="GO" id="GO:0008914">
    <property type="term" value="F:leucyl-tRNA--protein transferase activity"/>
    <property type="evidence" value="ECO:0007669"/>
    <property type="project" value="InterPro"/>
</dbReference>
<keyword evidence="7" id="KW-1185">Reference proteome</keyword>
<dbReference type="GO" id="GO:0004057">
    <property type="term" value="F:arginyl-tRNA--protein transferase activity"/>
    <property type="evidence" value="ECO:0007669"/>
    <property type="project" value="UniProtKB-EC"/>
</dbReference>
<dbReference type="PANTHER" id="PTHR21367:SF1">
    <property type="entry name" value="ARGINYL-TRNA--PROTEIN TRANSFERASE 1"/>
    <property type="match status" value="1"/>
</dbReference>
<dbReference type="InterPro" id="IPR017138">
    <property type="entry name" value="Asp_Glu_LeuTrfase"/>
</dbReference>
<proteinExistence type="predicted"/>
<dbReference type="InterPro" id="IPR030700">
    <property type="entry name" value="N-end_Aminoacyl_Trfase"/>
</dbReference>
<evidence type="ECO:0000313" key="6">
    <source>
        <dbReference type="EMBL" id="EHR42001.1"/>
    </source>
</evidence>
<dbReference type="PATRIC" id="fig|1129374.4.peg.392"/>
<dbReference type="InterPro" id="IPR007472">
    <property type="entry name" value="N-end_Aminoacyl_Trfase_C"/>
</dbReference>
<dbReference type="GO" id="GO:0005737">
    <property type="term" value="C:cytoplasm"/>
    <property type="evidence" value="ECO:0007669"/>
    <property type="project" value="TreeGrafter"/>
</dbReference>
<feature type="domain" description="N-end aminoacyl transferase N-terminal" evidence="4">
    <location>
        <begin position="15"/>
        <end position="84"/>
    </location>
</feature>
<keyword evidence="1" id="KW-0963">Cytoplasm</keyword>
<feature type="domain" description="N-end rule aminoacyl transferase C-terminal" evidence="5">
    <location>
        <begin position="112"/>
        <end position="230"/>
    </location>
</feature>
<dbReference type="eggNOG" id="COG2935">
    <property type="taxonomic scope" value="Bacteria"/>
</dbReference>
<name>H3ZAN7_9ALTE</name>
<evidence type="ECO:0000259" key="5">
    <source>
        <dbReference type="Pfam" id="PF04377"/>
    </source>
</evidence>
<dbReference type="InterPro" id="IPR007471">
    <property type="entry name" value="N-end_Aminoacyl_Trfase_N"/>
</dbReference>
<dbReference type="Proteomes" id="UP000012046">
    <property type="component" value="Unassembled WGS sequence"/>
</dbReference>
<reference evidence="6 7" key="1">
    <citation type="journal article" date="2012" name="J. Bacteriol.">
        <title>Genome Sequence of Extracellular-Protease-Producing Alishewanella jeotgali Isolated from Traditional Korean Fermented Seafood.</title>
        <authorList>
            <person name="Jung J."/>
            <person name="Chun J."/>
            <person name="Park W."/>
        </authorList>
    </citation>
    <scope>NUCLEOTIDE SEQUENCE [LARGE SCALE GENOMIC DNA]</scope>
    <source>
        <strain evidence="6 7">KCTC 22429</strain>
    </source>
</reference>
<evidence type="ECO:0000256" key="2">
    <source>
        <dbReference type="ARBA" id="ARBA00022679"/>
    </source>
</evidence>
<dbReference type="AlphaFoldDB" id="H3ZAN7"/>
<comment type="caution">
    <text evidence="6">The sequence shown here is derived from an EMBL/GenBank/DDBJ whole genome shotgun (WGS) entry which is preliminary data.</text>
</comment>
<dbReference type="RefSeq" id="WP_008949421.1">
    <property type="nucleotide sequence ID" value="NZ_AHTH01000005.1"/>
</dbReference>
<dbReference type="InterPro" id="IPR016181">
    <property type="entry name" value="Acyl_CoA_acyltransferase"/>
</dbReference>
<accession>H3ZAN7</accession>
<dbReference type="Pfam" id="PF04376">
    <property type="entry name" value="ATE_N"/>
    <property type="match status" value="1"/>
</dbReference>
<evidence type="ECO:0000256" key="1">
    <source>
        <dbReference type="ARBA" id="ARBA00022490"/>
    </source>
</evidence>
<dbReference type="PANTHER" id="PTHR21367">
    <property type="entry name" value="ARGININE-TRNA-PROTEIN TRANSFERASE 1"/>
    <property type="match status" value="1"/>
</dbReference>
<dbReference type="Pfam" id="PF04377">
    <property type="entry name" value="ATE_C"/>
    <property type="match status" value="1"/>
</dbReference>
<protein>
    <submittedName>
        <fullName evidence="6">Arginyl-tRNA-protein transferase</fullName>
        <ecNumber evidence="6">2.3.2.8</ecNumber>
    </submittedName>
</protein>
<organism evidence="6 7">
    <name type="scientific">Alishewanella jeotgali KCTC 22429</name>
    <dbReference type="NCBI Taxonomy" id="1129374"/>
    <lineage>
        <taxon>Bacteria</taxon>
        <taxon>Pseudomonadati</taxon>
        <taxon>Pseudomonadota</taxon>
        <taxon>Gammaproteobacteria</taxon>
        <taxon>Alteromonadales</taxon>
        <taxon>Alteromonadaceae</taxon>
        <taxon>Alishewanella</taxon>
    </lineage>
</organism>
<dbReference type="EC" id="2.3.2.8" evidence="6"/>
<dbReference type="STRING" id="1129374.AJE_01951"/>
<keyword evidence="3 6" id="KW-0012">Acyltransferase</keyword>